<keyword evidence="1" id="KW-0560">Oxidoreductase</keyword>
<proteinExistence type="predicted"/>
<name>A0ABU3RQN1_9BACL</name>
<protein>
    <submittedName>
        <fullName evidence="4">Gfo/Idh/MocA family oxidoreductase</fullName>
    </submittedName>
</protein>
<evidence type="ECO:0000256" key="1">
    <source>
        <dbReference type="ARBA" id="ARBA00023002"/>
    </source>
</evidence>
<comment type="caution">
    <text evidence="4">The sequence shown here is derived from an EMBL/GenBank/DDBJ whole genome shotgun (WGS) entry which is preliminary data.</text>
</comment>
<feature type="domain" description="Gfo/Idh/MocA-like oxidoreductase N-terminal" evidence="2">
    <location>
        <begin position="14"/>
        <end position="135"/>
    </location>
</feature>
<accession>A0ABU3RQN1</accession>
<dbReference type="InterPro" id="IPR050463">
    <property type="entry name" value="Gfo/Idh/MocA_oxidrdct_glycsds"/>
</dbReference>
<dbReference type="PANTHER" id="PTHR43818:SF11">
    <property type="entry name" value="BCDNA.GH03377"/>
    <property type="match status" value="1"/>
</dbReference>
<dbReference type="InterPro" id="IPR000683">
    <property type="entry name" value="Gfo/Idh/MocA-like_OxRdtase_N"/>
</dbReference>
<dbReference type="Gene3D" id="3.40.50.720">
    <property type="entry name" value="NAD(P)-binding Rossmann-like Domain"/>
    <property type="match status" value="1"/>
</dbReference>
<dbReference type="Pfam" id="PF01408">
    <property type="entry name" value="GFO_IDH_MocA"/>
    <property type="match status" value="1"/>
</dbReference>
<keyword evidence="5" id="KW-1185">Reference proteome</keyword>
<evidence type="ECO:0000313" key="4">
    <source>
        <dbReference type="EMBL" id="MDU0206497.1"/>
    </source>
</evidence>
<reference evidence="4 5" key="1">
    <citation type="submission" date="2023-10" db="EMBL/GenBank/DDBJ databases">
        <title>Paenibacillus strain PFR10 Genome sequencing and assembly.</title>
        <authorList>
            <person name="Kim I."/>
        </authorList>
    </citation>
    <scope>NUCLEOTIDE SEQUENCE [LARGE SCALE GENOMIC DNA]</scope>
    <source>
        <strain evidence="4 5">PFR10</strain>
    </source>
</reference>
<dbReference type="Proteomes" id="UP001260980">
    <property type="component" value="Unassembled WGS sequence"/>
</dbReference>
<feature type="domain" description="Gal80p-like C-terminal" evidence="3">
    <location>
        <begin position="142"/>
        <end position="281"/>
    </location>
</feature>
<dbReference type="PANTHER" id="PTHR43818">
    <property type="entry name" value="BCDNA.GH03377"/>
    <property type="match status" value="1"/>
</dbReference>
<dbReference type="SUPFAM" id="SSF51735">
    <property type="entry name" value="NAD(P)-binding Rossmann-fold domains"/>
    <property type="match status" value="1"/>
</dbReference>
<dbReference type="InterPro" id="IPR036291">
    <property type="entry name" value="NAD(P)-bd_dom_sf"/>
</dbReference>
<dbReference type="Pfam" id="PF22685">
    <property type="entry name" value="Gal80p_C-like"/>
    <property type="match status" value="1"/>
</dbReference>
<dbReference type="Gene3D" id="3.30.360.10">
    <property type="entry name" value="Dihydrodipicolinate Reductase, domain 2"/>
    <property type="match status" value="1"/>
</dbReference>
<evidence type="ECO:0000259" key="2">
    <source>
        <dbReference type="Pfam" id="PF01408"/>
    </source>
</evidence>
<organism evidence="4 5">
    <name type="scientific">Paenibacillus violae</name>
    <dbReference type="NCBI Taxonomy" id="3077234"/>
    <lineage>
        <taxon>Bacteria</taxon>
        <taxon>Bacillati</taxon>
        <taxon>Bacillota</taxon>
        <taxon>Bacilli</taxon>
        <taxon>Bacillales</taxon>
        <taxon>Paenibacillaceae</taxon>
        <taxon>Paenibacillus</taxon>
    </lineage>
</organism>
<sequence>MSNHQQQANHKKIGVGIIGASPSNPGWAVAAHIPAVQALPDFQLVAVSTSNRESADAAAEAFGVPGFDNYQDLIQHPEVDLVVIAINVQYHYDIARAAIEAGKMVYSEWPLGMSTEQAQDLADRAKEAGVRTFIGLQARYSPAIQHARDLITQGYIGNVLATTLSGTALIWEPVTIQKFAYTYDVNAGATMLASAGLHAIDGLNYVLGDYDNVSAKLEVRHPEVQITDNGTTLKVTAPDHMAIIGTLESGVLATTLYRSGTSRDFDLRWEIIGTDGELVITADFNGNMQNTELKLRGGKGEDKTLGEIVIPSQYTEDIKSIPEGPARSSNIGKFYVSLAKDLREGTNETPDFAHALRRHRLYDTIMTASRTGVEQKVNETNTTFH</sequence>
<evidence type="ECO:0000259" key="3">
    <source>
        <dbReference type="Pfam" id="PF22685"/>
    </source>
</evidence>
<dbReference type="InterPro" id="IPR055080">
    <property type="entry name" value="Gal80p-like_C"/>
</dbReference>
<dbReference type="SUPFAM" id="SSF55347">
    <property type="entry name" value="Glyceraldehyde-3-phosphate dehydrogenase-like, C-terminal domain"/>
    <property type="match status" value="1"/>
</dbReference>
<dbReference type="RefSeq" id="WP_315956290.1">
    <property type="nucleotide sequence ID" value="NZ_JAWCUD010000030.1"/>
</dbReference>
<evidence type="ECO:0000313" key="5">
    <source>
        <dbReference type="Proteomes" id="UP001260980"/>
    </source>
</evidence>
<dbReference type="EMBL" id="JAWCUD010000030">
    <property type="protein sequence ID" value="MDU0206497.1"/>
    <property type="molecule type" value="Genomic_DNA"/>
</dbReference>
<gene>
    <name evidence="4" type="ORF">RQP52_36285</name>
</gene>